<dbReference type="OrthoDB" id="9803751at2"/>
<keyword evidence="2" id="KW-0479">Metal-binding</keyword>
<dbReference type="InterPro" id="IPR000917">
    <property type="entry name" value="Sulfatase_N"/>
</dbReference>
<dbReference type="GO" id="GO:0046872">
    <property type="term" value="F:metal ion binding"/>
    <property type="evidence" value="ECO:0007669"/>
    <property type="project" value="UniProtKB-KW"/>
</dbReference>
<dbReference type="PANTHER" id="PTHR42693">
    <property type="entry name" value="ARYLSULFATASE FAMILY MEMBER"/>
    <property type="match status" value="1"/>
</dbReference>
<dbReference type="SUPFAM" id="SSF53649">
    <property type="entry name" value="Alkaline phosphatase-like"/>
    <property type="match status" value="1"/>
</dbReference>
<name>A0A418WP02_9SPHN</name>
<comment type="similarity">
    <text evidence="1">Belongs to the sulfatase family.</text>
</comment>
<dbReference type="InterPro" id="IPR017850">
    <property type="entry name" value="Alkaline_phosphatase_core_sf"/>
</dbReference>
<dbReference type="AlphaFoldDB" id="A0A418WP02"/>
<dbReference type="GO" id="GO:0016787">
    <property type="term" value="F:hydrolase activity"/>
    <property type="evidence" value="ECO:0007669"/>
    <property type="project" value="UniProtKB-KW"/>
</dbReference>
<gene>
    <name evidence="7" type="ORF">D3876_00755</name>
</gene>
<dbReference type="Proteomes" id="UP000286100">
    <property type="component" value="Unassembled WGS sequence"/>
</dbReference>
<evidence type="ECO:0000256" key="1">
    <source>
        <dbReference type="ARBA" id="ARBA00008779"/>
    </source>
</evidence>
<keyword evidence="5" id="KW-0732">Signal</keyword>
<dbReference type="InterPro" id="IPR050738">
    <property type="entry name" value="Sulfatase"/>
</dbReference>
<dbReference type="Gene3D" id="3.40.720.10">
    <property type="entry name" value="Alkaline Phosphatase, subunit A"/>
    <property type="match status" value="1"/>
</dbReference>
<accession>A0A418WP02</accession>
<evidence type="ECO:0000313" key="8">
    <source>
        <dbReference type="Proteomes" id="UP000286100"/>
    </source>
</evidence>
<feature type="domain" description="Sulfatase N-terminal" evidence="6">
    <location>
        <begin position="62"/>
        <end position="474"/>
    </location>
</feature>
<dbReference type="EMBL" id="QYUM01000002">
    <property type="protein sequence ID" value="RJF92955.1"/>
    <property type="molecule type" value="Genomic_DNA"/>
</dbReference>
<evidence type="ECO:0000256" key="4">
    <source>
        <dbReference type="ARBA" id="ARBA00022837"/>
    </source>
</evidence>
<evidence type="ECO:0000256" key="2">
    <source>
        <dbReference type="ARBA" id="ARBA00022723"/>
    </source>
</evidence>
<evidence type="ECO:0000256" key="5">
    <source>
        <dbReference type="SAM" id="SignalP"/>
    </source>
</evidence>
<organism evidence="7 8">
    <name type="scientific">Sphingomonas cavernae</name>
    <dbReference type="NCBI Taxonomy" id="2320861"/>
    <lineage>
        <taxon>Bacteria</taxon>
        <taxon>Pseudomonadati</taxon>
        <taxon>Pseudomonadota</taxon>
        <taxon>Alphaproteobacteria</taxon>
        <taxon>Sphingomonadales</taxon>
        <taxon>Sphingomonadaceae</taxon>
        <taxon>Sphingomonas</taxon>
    </lineage>
</organism>
<dbReference type="PROSITE" id="PS00523">
    <property type="entry name" value="SULFATASE_1"/>
    <property type="match status" value="1"/>
</dbReference>
<evidence type="ECO:0000313" key="7">
    <source>
        <dbReference type="EMBL" id="RJF92955.1"/>
    </source>
</evidence>
<dbReference type="CDD" id="cd16025">
    <property type="entry name" value="PAS_like"/>
    <property type="match status" value="1"/>
</dbReference>
<dbReference type="RefSeq" id="WP_119759235.1">
    <property type="nucleotide sequence ID" value="NZ_QYUM01000002.1"/>
</dbReference>
<evidence type="ECO:0000256" key="3">
    <source>
        <dbReference type="ARBA" id="ARBA00022801"/>
    </source>
</evidence>
<dbReference type="Pfam" id="PF00884">
    <property type="entry name" value="Sulfatase"/>
    <property type="match status" value="1"/>
</dbReference>
<feature type="chain" id="PRO_5019381124" evidence="5">
    <location>
        <begin position="23"/>
        <end position="775"/>
    </location>
</feature>
<evidence type="ECO:0000259" key="6">
    <source>
        <dbReference type="Pfam" id="PF00884"/>
    </source>
</evidence>
<keyword evidence="3" id="KW-0378">Hydrolase</keyword>
<comment type="caution">
    <text evidence="7">The sequence shown here is derived from an EMBL/GenBank/DDBJ whole genome shotgun (WGS) entry which is preliminary data.</text>
</comment>
<dbReference type="Gene3D" id="3.30.1120.10">
    <property type="match status" value="1"/>
</dbReference>
<keyword evidence="8" id="KW-1185">Reference proteome</keyword>
<keyword evidence="4" id="KW-0106">Calcium</keyword>
<dbReference type="PANTHER" id="PTHR42693:SF43">
    <property type="entry name" value="BLL2667 PROTEIN"/>
    <property type="match status" value="1"/>
</dbReference>
<reference evidence="7 8" key="1">
    <citation type="submission" date="2018-09" db="EMBL/GenBank/DDBJ databases">
        <authorList>
            <person name="Zhu H."/>
        </authorList>
    </citation>
    <scope>NUCLEOTIDE SEQUENCE [LARGE SCALE GENOMIC DNA]</scope>
    <source>
        <strain evidence="7 8">K2R01-6</strain>
    </source>
</reference>
<dbReference type="InterPro" id="IPR024607">
    <property type="entry name" value="Sulfatase_CS"/>
</dbReference>
<proteinExistence type="inferred from homology"/>
<protein>
    <submittedName>
        <fullName evidence="7">Arylsulfatase</fullName>
    </submittedName>
</protein>
<sequence length="775" mass="84128">MKRTLAHTAAAAALVIGAQGHAQTARTALPVSPPPFDGVIKDNVLDSRPTPLQAVRAPQGAPNIFLFMSDDVGFAMSTSFGGPVPTPNMDRLAASGQRYNRFHTTGICSPTRAALLTGRNHHNVGTGYLADLPTGFPGYTAHIPSSAATVAQTLRLNGYNTAMFGKHHNIPNGEESAAGPFDQWPTGLGFEYFYGFVGGDTDQWNPRLYRGTSRLPDQTELAALLDRRLAEDAIGWIHNQKAAAPDKPFFIYFAPGSMHAPHQAPREYIDRFKGKFDQGWDAVREETHQRQLAQGIIPPGTQLTTRPDGIPAWDSLTSQQKAFAVRTMEVAAGMLAYQDEQLGRIMDELARMGELDNTLVAIIQGDNGAATEVGPRGTLNELGNINGLEEDDAWLAANIDKLGGPDTYPTYPAGWALAMNTPLRWTKQYASMLGAIRNGMIVSWKGHVARPDTVCARFGHVVDIAPTLLEAAGITAPDTVYGVKQKPFDGESLVSSLKSCEPDKPRTQYFEIGGKVGLYHDGWFASFDDGRKPWEAVPPGGVRPQTQWTLYNLSNDFSQANEVSAAHPERMKQMIALWQDVARKNNVLPLDHRFGPARGAGHMVPGRSRYEYWGKDVSVLAIREPNFAGRSFTLEADVRLDKPDGSGVVVALGSHFAGWSLFLDKGRPMFAYARSTNPDDIVKIAAKRRLPAGSGKLRMTFTSKGIRKGAHVEIASGDQIFATGEIAKTFILPAGLGETLDIGRDTGVTVTRYRTAHGAIEGDVPHVAIDFGKGH</sequence>
<feature type="signal peptide" evidence="5">
    <location>
        <begin position="1"/>
        <end position="22"/>
    </location>
</feature>